<comment type="caution">
    <text evidence="2">The sequence shown here is derived from an EMBL/GenBank/DDBJ whole genome shotgun (WGS) entry which is preliminary data.</text>
</comment>
<evidence type="ECO:0000313" key="3">
    <source>
        <dbReference type="Proteomes" id="UP000001861"/>
    </source>
</evidence>
<dbReference type="KEGG" id="cci:CC1G_03063"/>
<dbReference type="VEuPathDB" id="FungiDB:CC1G_03063"/>
<dbReference type="PANTHER" id="PTHR38248">
    <property type="entry name" value="FUNK1 6"/>
    <property type="match status" value="1"/>
</dbReference>
<dbReference type="InterPro" id="IPR000719">
    <property type="entry name" value="Prot_kinase_dom"/>
</dbReference>
<accession>A8PES4</accession>
<dbReference type="OrthoDB" id="3271139at2759"/>
<dbReference type="SUPFAM" id="SSF56112">
    <property type="entry name" value="Protein kinase-like (PK-like)"/>
    <property type="match status" value="1"/>
</dbReference>
<dbReference type="EMBL" id="AACS02000008">
    <property type="protein sequence ID" value="EAU80887.2"/>
    <property type="molecule type" value="Genomic_DNA"/>
</dbReference>
<dbReference type="GeneID" id="6017489"/>
<gene>
    <name evidence="2" type="ORF">CC1G_03063</name>
</gene>
<dbReference type="GO" id="GO:0004672">
    <property type="term" value="F:protein kinase activity"/>
    <property type="evidence" value="ECO:0007669"/>
    <property type="project" value="InterPro"/>
</dbReference>
<dbReference type="Gene3D" id="1.10.510.10">
    <property type="entry name" value="Transferase(Phosphotransferase) domain 1"/>
    <property type="match status" value="1"/>
</dbReference>
<keyword evidence="2" id="KW-0808">Transferase</keyword>
<keyword evidence="3" id="KW-1185">Reference proteome</keyword>
<dbReference type="InterPro" id="IPR011009">
    <property type="entry name" value="Kinase-like_dom_sf"/>
</dbReference>
<evidence type="ECO:0000313" key="2">
    <source>
        <dbReference type="EMBL" id="EAU80887.2"/>
    </source>
</evidence>
<dbReference type="InParanoid" id="A8PES4"/>
<sequence length="271" mass="30758">MIKNDDTRIRRRIVLKERCTTFYEVPNLKIACKIGKDIVKGLNLLREAGIIHRDISASNCLIYFDEERESHCGKITDLDYCKEYLKIGAHDPISGTKDFMAVEVEKGSFIGRAHRSEAPKLVFHRHYLHDLESLYWLMVWCAFVLVPVDIQQVDVEMWEKAFFQLFPFEAPVKSVSGKGLALAFPGDLSSSLQECGWDENTLAALDDLFNLGNDLRNEYARLQKIPQEASGGRRWAQEHFNADIYGKFSKVLDSVGSLTNSRPCGIPVGPD</sequence>
<evidence type="ECO:0000259" key="1">
    <source>
        <dbReference type="PROSITE" id="PS50011"/>
    </source>
</evidence>
<keyword evidence="2" id="KW-0418">Kinase</keyword>
<organism evidence="2 3">
    <name type="scientific">Coprinopsis cinerea (strain Okayama-7 / 130 / ATCC MYA-4618 / FGSC 9003)</name>
    <name type="common">Inky cap fungus</name>
    <name type="synonym">Hormographiella aspergillata</name>
    <dbReference type="NCBI Taxonomy" id="240176"/>
    <lineage>
        <taxon>Eukaryota</taxon>
        <taxon>Fungi</taxon>
        <taxon>Dikarya</taxon>
        <taxon>Basidiomycota</taxon>
        <taxon>Agaricomycotina</taxon>
        <taxon>Agaricomycetes</taxon>
        <taxon>Agaricomycetidae</taxon>
        <taxon>Agaricales</taxon>
        <taxon>Agaricineae</taxon>
        <taxon>Psathyrellaceae</taxon>
        <taxon>Coprinopsis</taxon>
    </lineage>
</organism>
<dbReference type="RefSeq" id="XP_001840834.2">
    <property type="nucleotide sequence ID" value="XM_001840782.2"/>
</dbReference>
<dbReference type="InterPro" id="IPR008266">
    <property type="entry name" value="Tyr_kinase_AS"/>
</dbReference>
<dbReference type="InterPro" id="IPR040976">
    <property type="entry name" value="Pkinase_fungal"/>
</dbReference>
<protein>
    <submittedName>
        <fullName evidence="2">Other/FunK1 protein kinase</fullName>
    </submittedName>
</protein>
<reference evidence="2 3" key="1">
    <citation type="journal article" date="2010" name="Proc. Natl. Acad. Sci. U.S.A.">
        <title>Insights into evolution of multicellular fungi from the assembled chromosomes of the mushroom Coprinopsis cinerea (Coprinus cinereus).</title>
        <authorList>
            <person name="Stajich J.E."/>
            <person name="Wilke S.K."/>
            <person name="Ahren D."/>
            <person name="Au C.H."/>
            <person name="Birren B.W."/>
            <person name="Borodovsky M."/>
            <person name="Burns C."/>
            <person name="Canback B."/>
            <person name="Casselton L.A."/>
            <person name="Cheng C.K."/>
            <person name="Deng J."/>
            <person name="Dietrich F.S."/>
            <person name="Fargo D.C."/>
            <person name="Farman M.L."/>
            <person name="Gathman A.C."/>
            <person name="Goldberg J."/>
            <person name="Guigo R."/>
            <person name="Hoegger P.J."/>
            <person name="Hooker J.B."/>
            <person name="Huggins A."/>
            <person name="James T.Y."/>
            <person name="Kamada T."/>
            <person name="Kilaru S."/>
            <person name="Kodira C."/>
            <person name="Kues U."/>
            <person name="Kupfer D."/>
            <person name="Kwan H.S."/>
            <person name="Lomsadze A."/>
            <person name="Li W."/>
            <person name="Lilly W.W."/>
            <person name="Ma L.J."/>
            <person name="Mackey A.J."/>
            <person name="Manning G."/>
            <person name="Martin F."/>
            <person name="Muraguchi H."/>
            <person name="Natvig D.O."/>
            <person name="Palmerini H."/>
            <person name="Ramesh M.A."/>
            <person name="Rehmeyer C.J."/>
            <person name="Roe B.A."/>
            <person name="Shenoy N."/>
            <person name="Stanke M."/>
            <person name="Ter-Hovhannisyan V."/>
            <person name="Tunlid A."/>
            <person name="Velagapudi R."/>
            <person name="Vision T.J."/>
            <person name="Zeng Q."/>
            <person name="Zolan M.E."/>
            <person name="Pukkila P.J."/>
        </authorList>
    </citation>
    <scope>NUCLEOTIDE SEQUENCE [LARGE SCALE GENOMIC DNA]</scope>
    <source>
        <strain evidence="3">Okayama-7 / 130 / ATCC MYA-4618 / FGSC 9003</strain>
    </source>
</reference>
<dbReference type="HOGENOM" id="CLU_083932_0_0_1"/>
<dbReference type="Pfam" id="PF17667">
    <property type="entry name" value="Pkinase_fungal"/>
    <property type="match status" value="1"/>
</dbReference>
<dbReference type="GO" id="GO:0005524">
    <property type="term" value="F:ATP binding"/>
    <property type="evidence" value="ECO:0007669"/>
    <property type="project" value="InterPro"/>
</dbReference>
<feature type="domain" description="Protein kinase" evidence="1">
    <location>
        <begin position="1"/>
        <end position="240"/>
    </location>
</feature>
<dbReference type="PROSITE" id="PS00109">
    <property type="entry name" value="PROTEIN_KINASE_TYR"/>
    <property type="match status" value="1"/>
</dbReference>
<dbReference type="Proteomes" id="UP000001861">
    <property type="component" value="Unassembled WGS sequence"/>
</dbReference>
<dbReference type="PROSITE" id="PS50011">
    <property type="entry name" value="PROTEIN_KINASE_DOM"/>
    <property type="match status" value="1"/>
</dbReference>
<dbReference type="AlphaFoldDB" id="A8PES4"/>
<dbReference type="STRING" id="240176.A8PES4"/>
<name>A8PES4_COPC7</name>
<dbReference type="PANTHER" id="PTHR38248:SF2">
    <property type="entry name" value="FUNK1 11"/>
    <property type="match status" value="1"/>
</dbReference>
<proteinExistence type="predicted"/>